<sequence>MKLFLKNTAVFKVCIFNYQSTNDVLKPLAAKITDVRIQVVIVAASAMYTRLKAIFVRGLKKMYS</sequence>
<evidence type="ECO:0000313" key="1">
    <source>
        <dbReference type="EMBL" id="SPT69897.1"/>
    </source>
</evidence>
<accession>A0A2X0WHJ1</accession>
<proteinExistence type="predicted"/>
<dbReference type="Proteomes" id="UP000250086">
    <property type="component" value="Unassembled WGS sequence"/>
</dbReference>
<dbReference type="EMBL" id="UAPV01000001">
    <property type="protein sequence ID" value="SPT69897.1"/>
    <property type="molecule type" value="Genomic_DNA"/>
</dbReference>
<reference evidence="1 2" key="1">
    <citation type="submission" date="2018-06" db="EMBL/GenBank/DDBJ databases">
        <authorList>
            <consortium name="Pathogen Informatics"/>
            <person name="Doyle S."/>
        </authorList>
    </citation>
    <scope>NUCLEOTIDE SEQUENCE [LARGE SCALE GENOMIC DNA]</scope>
    <source>
        <strain evidence="1 2">NCTC13093</strain>
    </source>
</reference>
<evidence type="ECO:0000313" key="2">
    <source>
        <dbReference type="Proteomes" id="UP000250086"/>
    </source>
</evidence>
<gene>
    <name evidence="1" type="ORF">NCTC13093_01288</name>
</gene>
<name>A0A2X0WHJ1_9GAMM</name>
<organism evidence="1 2">
    <name type="scientific">Anaerobiospirillum thomasii</name>
    <dbReference type="NCBI Taxonomy" id="179995"/>
    <lineage>
        <taxon>Bacteria</taxon>
        <taxon>Pseudomonadati</taxon>
        <taxon>Pseudomonadota</taxon>
        <taxon>Gammaproteobacteria</taxon>
        <taxon>Aeromonadales</taxon>
        <taxon>Succinivibrionaceae</taxon>
        <taxon>Anaerobiospirillum</taxon>
    </lineage>
</organism>
<dbReference type="AlphaFoldDB" id="A0A2X0WHJ1"/>
<keyword evidence="2" id="KW-1185">Reference proteome</keyword>
<protein>
    <submittedName>
        <fullName evidence="1">Uncharacterized protein</fullName>
    </submittedName>
</protein>